<proteinExistence type="predicted"/>
<accession>W4P635</accession>
<evidence type="ECO:0000313" key="2">
    <source>
        <dbReference type="Proteomes" id="UP000018861"/>
    </source>
</evidence>
<dbReference type="Proteomes" id="UP000018861">
    <property type="component" value="Unassembled WGS sequence"/>
</dbReference>
<comment type="caution">
    <text evidence="1">The sequence shown here is derived from an EMBL/GenBank/DDBJ whole genome shotgun (WGS) entry which is preliminary data.</text>
</comment>
<dbReference type="EMBL" id="BAIQ01000012">
    <property type="protein sequence ID" value="GAE15185.1"/>
    <property type="molecule type" value="Genomic_DNA"/>
</dbReference>
<evidence type="ECO:0000313" key="1">
    <source>
        <dbReference type="EMBL" id="GAE15185.1"/>
    </source>
</evidence>
<reference evidence="1 2" key="1">
    <citation type="journal article" date="2014" name="Genome Announc.">
        <title>Draft Genome Sequences of Three Strains of Bacteroides pyogenes Isolated from a Cat and Swine.</title>
        <authorList>
            <person name="Sakamoto M."/>
            <person name="Oshima K."/>
            <person name="Suda W."/>
            <person name="Kitamura K."/>
            <person name="Iida T."/>
            <person name="Hattori M."/>
            <person name="Ohkuma M."/>
        </authorList>
    </citation>
    <scope>NUCLEOTIDE SEQUENCE [LARGE SCALE GENOMIC DNA]</scope>
    <source>
        <strain evidence="1 2">JCM 6292</strain>
    </source>
</reference>
<dbReference type="AlphaFoldDB" id="W4P635"/>
<organism evidence="1 2">
    <name type="scientific">Bacteroides pyogenes JCM 6292</name>
    <dbReference type="NCBI Taxonomy" id="1235809"/>
    <lineage>
        <taxon>Bacteria</taxon>
        <taxon>Pseudomonadati</taxon>
        <taxon>Bacteroidota</taxon>
        <taxon>Bacteroidia</taxon>
        <taxon>Bacteroidales</taxon>
        <taxon>Bacteroidaceae</taxon>
        <taxon>Bacteroides</taxon>
    </lineage>
</organism>
<name>W4P635_9BACE</name>
<gene>
    <name evidence="1" type="ORF">JCM6292_1428</name>
</gene>
<sequence>MFVYKTGWAKLLQGLGKSAAWFHPVLNSHPCWDKDVGSHKVADGLFHGKREA</sequence>
<protein>
    <submittedName>
        <fullName evidence="1">Uncharacterized protein</fullName>
    </submittedName>
</protein>